<sequence>MRSCKTAPELQALAEKNPGRLITLEADFTVEESVEILRQKIASMTSTLDQVIYVAGVFIGLTAVTQVGLAALKQNIEVNVYGAYSAAAAFSSFLLKSDYPNRVFVLFGSSFGSITTAKENFDFHNAAFGTTGINATAVYDISKVSYNSYQALTWRSFSDVLTKTAEARLAIEFDLELRPQGVPFLLVHPGLVQTDMNNKGMISVDTSVDGLVNVIGKYSAERKEKFLDYRGEELPW</sequence>
<dbReference type="InterPro" id="IPR052184">
    <property type="entry name" value="SDR_enzymes"/>
</dbReference>
<evidence type="ECO:0000313" key="2">
    <source>
        <dbReference type="EMBL" id="GIJ86477.1"/>
    </source>
</evidence>
<evidence type="ECO:0000313" key="3">
    <source>
        <dbReference type="Proteomes" id="UP001043456"/>
    </source>
</evidence>
<dbReference type="AlphaFoldDB" id="A0A9P3B828"/>
<evidence type="ECO:0000256" key="1">
    <source>
        <dbReference type="SAM" id="Phobius"/>
    </source>
</evidence>
<gene>
    <name evidence="2" type="ORF">Asppvi_005366</name>
</gene>
<reference evidence="2 3" key="1">
    <citation type="submission" date="2018-10" db="EMBL/GenBank/DDBJ databases">
        <title>Pan-genome distribution and transcriptional activeness of fungal secondary metabolism genes in Aspergillus section Fumigati.</title>
        <authorList>
            <person name="Takahashi H."/>
            <person name="Umemura M."/>
            <person name="Ninomiya A."/>
            <person name="Kusuya Y."/>
            <person name="Urayama S."/>
            <person name="Shimizu M."/>
            <person name="Watanabe A."/>
            <person name="Kamei K."/>
            <person name="Yaguchi T."/>
            <person name="Hagiwara D."/>
        </authorList>
    </citation>
    <scope>NUCLEOTIDE SEQUENCE [LARGE SCALE GENOMIC DNA]</scope>
    <source>
        <strain evidence="2 3">IFM 55266</strain>
    </source>
</reference>
<accession>A0A9P3B828</accession>
<dbReference type="PANTHER" id="PTHR45458">
    <property type="entry name" value="SHORT-CHAIN DEHYDROGENASE/REDUCTASE SDR"/>
    <property type="match status" value="1"/>
</dbReference>
<dbReference type="Pfam" id="PF00106">
    <property type="entry name" value="adh_short"/>
    <property type="match status" value="1"/>
</dbReference>
<dbReference type="RefSeq" id="XP_043157224.1">
    <property type="nucleotide sequence ID" value="XM_043301289.1"/>
</dbReference>
<dbReference type="EMBL" id="BHVY01000003">
    <property type="protein sequence ID" value="GIJ86477.1"/>
    <property type="molecule type" value="Genomic_DNA"/>
</dbReference>
<dbReference type="PANTHER" id="PTHR45458:SF1">
    <property type="entry name" value="SHORT CHAIN DEHYDROGENASE"/>
    <property type="match status" value="1"/>
</dbReference>
<name>A0A9P3B828_9EURO</name>
<dbReference type="Gene3D" id="3.40.50.720">
    <property type="entry name" value="NAD(P)-binding Rossmann-like Domain"/>
    <property type="match status" value="1"/>
</dbReference>
<protein>
    <recommendedName>
        <fullName evidence="4">NAD(P)-binding protein</fullName>
    </recommendedName>
</protein>
<proteinExistence type="predicted"/>
<dbReference type="Proteomes" id="UP001043456">
    <property type="component" value="Unassembled WGS sequence"/>
</dbReference>
<dbReference type="InterPro" id="IPR002347">
    <property type="entry name" value="SDR_fam"/>
</dbReference>
<keyword evidence="1" id="KW-1133">Transmembrane helix</keyword>
<feature type="transmembrane region" description="Helical" evidence="1">
    <location>
        <begin position="51"/>
        <end position="72"/>
    </location>
</feature>
<dbReference type="OrthoDB" id="9876299at2759"/>
<comment type="caution">
    <text evidence="2">The sequence shown here is derived from an EMBL/GenBank/DDBJ whole genome shotgun (WGS) entry which is preliminary data.</text>
</comment>
<dbReference type="InterPro" id="IPR036291">
    <property type="entry name" value="NAD(P)-bd_dom_sf"/>
</dbReference>
<dbReference type="GeneID" id="67003978"/>
<dbReference type="GO" id="GO:0016616">
    <property type="term" value="F:oxidoreductase activity, acting on the CH-OH group of donors, NAD or NADP as acceptor"/>
    <property type="evidence" value="ECO:0007669"/>
    <property type="project" value="TreeGrafter"/>
</dbReference>
<organism evidence="2 3">
    <name type="scientific">Aspergillus pseudoviridinutans</name>
    <dbReference type="NCBI Taxonomy" id="1517512"/>
    <lineage>
        <taxon>Eukaryota</taxon>
        <taxon>Fungi</taxon>
        <taxon>Dikarya</taxon>
        <taxon>Ascomycota</taxon>
        <taxon>Pezizomycotina</taxon>
        <taxon>Eurotiomycetes</taxon>
        <taxon>Eurotiomycetidae</taxon>
        <taxon>Eurotiales</taxon>
        <taxon>Aspergillaceae</taxon>
        <taxon>Aspergillus</taxon>
        <taxon>Aspergillus subgen. Fumigati</taxon>
    </lineage>
</organism>
<keyword evidence="1" id="KW-0472">Membrane</keyword>
<keyword evidence="3" id="KW-1185">Reference proteome</keyword>
<keyword evidence="1" id="KW-0812">Transmembrane</keyword>
<evidence type="ECO:0008006" key="4">
    <source>
        <dbReference type="Google" id="ProtNLM"/>
    </source>
</evidence>
<dbReference type="SUPFAM" id="SSF51735">
    <property type="entry name" value="NAD(P)-binding Rossmann-fold domains"/>
    <property type="match status" value="1"/>
</dbReference>